<dbReference type="SUPFAM" id="SSF103481">
    <property type="entry name" value="Multidrug resistance efflux transporter EmrE"/>
    <property type="match status" value="1"/>
</dbReference>
<reference evidence="9 10" key="1">
    <citation type="submission" date="2016-11" db="EMBL/GenBank/DDBJ databases">
        <title>Mixed transmission modes and dynamic genome evolution in an obligate animal-bacterial symbiosis.</title>
        <authorList>
            <person name="Russell S.L."/>
            <person name="Corbett-Detig R.B."/>
            <person name="Cavanaugh C.M."/>
        </authorList>
    </citation>
    <scope>NUCLEOTIDE SEQUENCE [LARGE SCALE GENOMIC DNA]</scope>
    <source>
        <strain evidence="9">Sp-SM6</strain>
    </source>
</reference>
<evidence type="ECO:0000256" key="3">
    <source>
        <dbReference type="ARBA" id="ARBA00022448"/>
    </source>
</evidence>
<proteinExistence type="inferred from homology"/>
<keyword evidence="7 8" id="KW-0472">Membrane</keyword>
<keyword evidence="6 8" id="KW-1133">Transmembrane helix</keyword>
<feature type="transmembrane region" description="Helical" evidence="8">
    <location>
        <begin position="178"/>
        <end position="194"/>
    </location>
</feature>
<feature type="transmembrane region" description="Helical" evidence="8">
    <location>
        <begin position="209"/>
        <end position="230"/>
    </location>
</feature>
<comment type="subcellular location">
    <subcellularLocation>
        <location evidence="1">Cell membrane</location>
        <topology evidence="1">Multi-pass membrane protein</topology>
    </subcellularLocation>
</comment>
<comment type="similarity">
    <text evidence="2">Belongs to the EamA transporter family.</text>
</comment>
<evidence type="ECO:0000256" key="6">
    <source>
        <dbReference type="ARBA" id="ARBA00022989"/>
    </source>
</evidence>
<evidence type="ECO:0000313" key="9">
    <source>
        <dbReference type="EMBL" id="OOZ42452.1"/>
    </source>
</evidence>
<dbReference type="OrthoDB" id="3250831at2"/>
<dbReference type="NCBIfam" id="TIGR00688">
    <property type="entry name" value="rarD"/>
    <property type="match status" value="1"/>
</dbReference>
<keyword evidence="4" id="KW-1003">Cell membrane</keyword>
<dbReference type="EMBL" id="MPRK01000036">
    <property type="protein sequence ID" value="OOZ42452.1"/>
    <property type="molecule type" value="Genomic_DNA"/>
</dbReference>
<feature type="transmembrane region" description="Helical" evidence="8">
    <location>
        <begin position="237"/>
        <end position="258"/>
    </location>
</feature>
<keyword evidence="5 8" id="KW-0812">Transmembrane</keyword>
<feature type="transmembrane region" description="Helical" evidence="8">
    <location>
        <begin position="103"/>
        <end position="120"/>
    </location>
</feature>
<dbReference type="InterPro" id="IPR037185">
    <property type="entry name" value="EmrE-like"/>
</dbReference>
<dbReference type="RefSeq" id="WP_078476409.1">
    <property type="nucleotide sequence ID" value="NZ_MPRK01000036.1"/>
</dbReference>
<accession>A0A1T2LBR6</accession>
<evidence type="ECO:0000256" key="5">
    <source>
        <dbReference type="ARBA" id="ARBA00022692"/>
    </source>
</evidence>
<gene>
    <name evidence="9" type="ORF">BOW52_03185</name>
</gene>
<feature type="transmembrane region" description="Helical" evidence="8">
    <location>
        <begin position="7"/>
        <end position="28"/>
    </location>
</feature>
<protein>
    <recommendedName>
        <fullName evidence="11">Chemotaxis protein</fullName>
    </recommendedName>
</protein>
<evidence type="ECO:0000256" key="2">
    <source>
        <dbReference type="ARBA" id="ARBA00007362"/>
    </source>
</evidence>
<evidence type="ECO:0008006" key="11">
    <source>
        <dbReference type="Google" id="ProtNLM"/>
    </source>
</evidence>
<evidence type="ECO:0000256" key="7">
    <source>
        <dbReference type="ARBA" id="ARBA00023136"/>
    </source>
</evidence>
<dbReference type="Proteomes" id="UP000190198">
    <property type="component" value="Unassembled WGS sequence"/>
</dbReference>
<name>A0A1T2LBR6_9GAMM</name>
<dbReference type="GO" id="GO:0005886">
    <property type="term" value="C:plasma membrane"/>
    <property type="evidence" value="ECO:0007669"/>
    <property type="project" value="UniProtKB-SubCell"/>
</dbReference>
<evidence type="ECO:0000256" key="1">
    <source>
        <dbReference type="ARBA" id="ARBA00004651"/>
    </source>
</evidence>
<evidence type="ECO:0000313" key="10">
    <source>
        <dbReference type="Proteomes" id="UP000190198"/>
    </source>
</evidence>
<feature type="transmembrane region" description="Helical" evidence="8">
    <location>
        <begin position="270"/>
        <end position="288"/>
    </location>
</feature>
<sequence length="299" mass="33571">MIKGVSFSLIASVLFGVMYYYATLLAPLTGEQIFGWRMLLTVPIMTGFMLAWGQWNQIRDVARRLLNEARLWVILPLSSALLGVQLWLFMWAPLHNMALDASIGYFLLPMTMLVAGRLIYKDKLSGLQKIAALCALFGVSHELYRVGVFSWASLLVALGYPLYFILRRKEKLDCLGGLWFDLALTLPVALWFAIREIDSLPLLFTERPTLYILIPILGLISSLALASYIAASRLLNLSLFGLLGYVEPVLLAIVALLLGEHIGSDQWLTYIPIWLAVGLLAVAGIRKLHELRETVYRDN</sequence>
<evidence type="ECO:0000256" key="8">
    <source>
        <dbReference type="SAM" id="Phobius"/>
    </source>
</evidence>
<dbReference type="InterPro" id="IPR004626">
    <property type="entry name" value="RarD"/>
</dbReference>
<evidence type="ECO:0000256" key="4">
    <source>
        <dbReference type="ARBA" id="ARBA00022475"/>
    </source>
</evidence>
<comment type="caution">
    <text evidence="9">The sequence shown here is derived from an EMBL/GenBank/DDBJ whole genome shotgun (WGS) entry which is preliminary data.</text>
</comment>
<feature type="transmembrane region" description="Helical" evidence="8">
    <location>
        <begin position="34"/>
        <end position="52"/>
    </location>
</feature>
<keyword evidence="10" id="KW-1185">Reference proteome</keyword>
<keyword evidence="3" id="KW-0813">Transport</keyword>
<dbReference type="AlphaFoldDB" id="A0A1T2LBR6"/>
<organism evidence="9 10">
    <name type="scientific">Solemya elarraichensis gill symbiont</name>
    <dbReference type="NCBI Taxonomy" id="1918949"/>
    <lineage>
        <taxon>Bacteria</taxon>
        <taxon>Pseudomonadati</taxon>
        <taxon>Pseudomonadota</taxon>
        <taxon>Gammaproteobacteria</taxon>
        <taxon>sulfur-oxidizing symbionts</taxon>
    </lineage>
</organism>
<feature type="transmembrane region" description="Helical" evidence="8">
    <location>
        <begin position="72"/>
        <end position="91"/>
    </location>
</feature>